<proteinExistence type="predicted"/>
<reference evidence="2 3" key="1">
    <citation type="submission" date="2019-06" db="EMBL/GenBank/DDBJ databases">
        <title>Wine fermentation using esterase from Monascus purpureus.</title>
        <authorList>
            <person name="Geng C."/>
            <person name="Zhang Y."/>
        </authorList>
    </citation>
    <scope>NUCLEOTIDE SEQUENCE [LARGE SCALE GENOMIC DNA]</scope>
    <source>
        <strain evidence="2">HQ1</strain>
    </source>
</reference>
<evidence type="ECO:0000256" key="1">
    <source>
        <dbReference type="SAM" id="MobiDB-lite"/>
    </source>
</evidence>
<feature type="region of interest" description="Disordered" evidence="1">
    <location>
        <begin position="99"/>
        <end position="119"/>
    </location>
</feature>
<gene>
    <name evidence="2" type="ORF">MPDQ_006325</name>
</gene>
<dbReference type="SUPFAM" id="SSF53474">
    <property type="entry name" value="alpha/beta-Hydrolases"/>
    <property type="match status" value="1"/>
</dbReference>
<name>A0A507QY66_MONPU</name>
<dbReference type="InterPro" id="IPR029058">
    <property type="entry name" value="AB_hydrolase_fold"/>
</dbReference>
<evidence type="ECO:0008006" key="4">
    <source>
        <dbReference type="Google" id="ProtNLM"/>
    </source>
</evidence>
<evidence type="ECO:0000313" key="2">
    <source>
        <dbReference type="EMBL" id="TQB72988.1"/>
    </source>
</evidence>
<protein>
    <recommendedName>
        <fullName evidence="4">DUF676 domain-containing protein</fullName>
    </recommendedName>
</protein>
<dbReference type="PANTHER" id="PTHR47842:SF1">
    <property type="entry name" value="DUF676 DOMAIN-CONTAINING PROTEIN"/>
    <property type="match status" value="1"/>
</dbReference>
<feature type="compositionally biased region" description="Low complexity" evidence="1">
    <location>
        <begin position="101"/>
        <end position="111"/>
    </location>
</feature>
<sequence length="428" mass="46487">MMKKTLLLVYIHGFQGGDNTFGDLPANLQALVSYALPAVRVVTEIYPKLQNKVIDLEVENQTPSPTVDPAVHVFLLGHSMGGIVGSETIILLATEQPIQPSSSATSSDRPSGTTEGRRLVEPGSFMFPHIQGLLAFDTPFLGIAPGAVSYSAEGQYKTVVNTLSDVAGVFGFRRGSNTDSHNTAQATQSNKRETVSLTDFAAPSTDVAATPSWQRWGRYAMFAGAIGAAAAGGAAAIYQQRQNITGGWNWISSHLEFVGCLGRPKEQLQRLELLTKIRRERGISCTNFYTCLGEGAQALMEKTRTGETSFSEGIIRSKNRTFCSLPQDIDDTADGRVKPSSKHRGLSWVKAVNNKAPDEIKAHITMFQLKQNPGFHAIIHGACDVIANSVDRSWYLAATEPMEGLHNEGAHFQRDVDSEFMDDVVVVN</sequence>
<keyword evidence="3" id="KW-1185">Reference proteome</keyword>
<organism evidence="2 3">
    <name type="scientific">Monascus purpureus</name>
    <name type="common">Red mold</name>
    <name type="synonym">Monascus anka</name>
    <dbReference type="NCBI Taxonomy" id="5098"/>
    <lineage>
        <taxon>Eukaryota</taxon>
        <taxon>Fungi</taxon>
        <taxon>Dikarya</taxon>
        <taxon>Ascomycota</taxon>
        <taxon>Pezizomycotina</taxon>
        <taxon>Eurotiomycetes</taxon>
        <taxon>Eurotiomycetidae</taxon>
        <taxon>Eurotiales</taxon>
        <taxon>Aspergillaceae</taxon>
        <taxon>Monascus</taxon>
    </lineage>
</organism>
<comment type="caution">
    <text evidence="2">The sequence shown here is derived from an EMBL/GenBank/DDBJ whole genome shotgun (WGS) entry which is preliminary data.</text>
</comment>
<evidence type="ECO:0000313" key="3">
    <source>
        <dbReference type="Proteomes" id="UP000319663"/>
    </source>
</evidence>
<dbReference type="STRING" id="5098.A0A507QY66"/>
<dbReference type="AlphaFoldDB" id="A0A507QY66"/>
<accession>A0A507QY66</accession>
<dbReference type="PANTHER" id="PTHR47842">
    <property type="entry name" value="EXPRESSED PROTEIN"/>
    <property type="match status" value="1"/>
</dbReference>
<dbReference type="EMBL" id="VIFY01000053">
    <property type="protein sequence ID" value="TQB72988.1"/>
    <property type="molecule type" value="Genomic_DNA"/>
</dbReference>
<dbReference type="Gene3D" id="3.40.50.1820">
    <property type="entry name" value="alpha/beta hydrolase"/>
    <property type="match status" value="1"/>
</dbReference>
<dbReference type="Proteomes" id="UP000319663">
    <property type="component" value="Unassembled WGS sequence"/>
</dbReference>